<dbReference type="InterPro" id="IPR011049">
    <property type="entry name" value="Serralysin-like_metalloprot_C"/>
</dbReference>
<dbReference type="InterPro" id="IPR050557">
    <property type="entry name" value="RTX_toxin/Mannuronan_C5-epim"/>
</dbReference>
<comment type="subcellular location">
    <subcellularLocation>
        <location evidence="1">Secreted</location>
    </subcellularLocation>
</comment>
<evidence type="ECO:0000313" key="9">
    <source>
        <dbReference type="Proteomes" id="UP000292307"/>
    </source>
</evidence>
<dbReference type="RefSeq" id="WP_131144561.1">
    <property type="nucleotide sequence ID" value="NZ_BMWV01000009.1"/>
</dbReference>
<dbReference type="Proteomes" id="UP000628442">
    <property type="component" value="Unassembled WGS sequence"/>
</dbReference>
<keyword evidence="9" id="KW-1185">Reference proteome</keyword>
<dbReference type="Pfam" id="PF00353">
    <property type="entry name" value="HemolysinCabind"/>
    <property type="match status" value="3"/>
</dbReference>
<keyword evidence="2" id="KW-0964">Secreted</keyword>
<dbReference type="Pfam" id="PF19078">
    <property type="entry name" value="Big_12"/>
    <property type="match status" value="1"/>
</dbReference>
<dbReference type="InterPro" id="IPR044016">
    <property type="entry name" value="Big_13"/>
</dbReference>
<accession>A0A411WUX4</accession>
<dbReference type="InterPro" id="IPR013783">
    <property type="entry name" value="Ig-like_fold"/>
</dbReference>
<dbReference type="PRINTS" id="PR00313">
    <property type="entry name" value="CABNDNGRPT"/>
</dbReference>
<dbReference type="InterPro" id="IPR018511">
    <property type="entry name" value="Hemolysin-typ_Ca-bd_CS"/>
</dbReference>
<feature type="domain" description="Bacterial Ig-like" evidence="5">
    <location>
        <begin position="493"/>
        <end position="590"/>
    </location>
</feature>
<feature type="region of interest" description="Disordered" evidence="3">
    <location>
        <begin position="1699"/>
        <end position="1722"/>
    </location>
</feature>
<proteinExistence type="predicted"/>
<dbReference type="Gene3D" id="2.60.40.10">
    <property type="entry name" value="Immunoglobulins"/>
    <property type="match status" value="5"/>
</dbReference>
<organism evidence="7 10">
    <name type="scientific">Pseudoduganella albidiflava</name>
    <dbReference type="NCBI Taxonomy" id="321983"/>
    <lineage>
        <taxon>Bacteria</taxon>
        <taxon>Pseudomonadati</taxon>
        <taxon>Pseudomonadota</taxon>
        <taxon>Betaproteobacteria</taxon>
        <taxon>Burkholderiales</taxon>
        <taxon>Oxalobacteraceae</taxon>
        <taxon>Telluria group</taxon>
        <taxon>Pseudoduganella</taxon>
    </lineage>
</organism>
<dbReference type="Gene3D" id="2.150.10.10">
    <property type="entry name" value="Serralysin-like metalloprotease, C-terminal"/>
    <property type="match status" value="2"/>
</dbReference>
<protein>
    <submittedName>
        <fullName evidence="8">DUF4214 domain-containing protein</fullName>
    </submittedName>
</protein>
<sequence>MPSTFDFTANVIADTDPNAGPGITTATQTVDGHTLRLVGDSGGWVVMSENDFLGGDLQRLHGQALFKEFNDIATKLRLSLDGNKLFDLTSLNLVDIVANSGGQFRFTTAKGVVDSGPLDSEWSVSFFSNSPILAGIAWVDITMVDPAHQFIPAIDDIVLSNITSPNVAPAFVGAGTTMSAVQNGGAVNLAGLLHASDTDSGQTLTWSQSAGPAHGTLSISGATAASGSTDITPGGTLGYTPAAGYAGTDSFTVQVSDGIATSSRTITVSVAPLPPGAPDLASASDTGASASDNVTAANSMTFSGTSAPGDIASTVRVFIDVNDNGAYNAGEATGTATVSNGAWTVAGVDTSGLGTGSYNVRAVVTSATGGLSSGAGSALAITVDRTPPAMTFSGVTLSADTGVPGDAVTNTAAQTITATLTSALAATDTVRGSLDNGATWTTLTGMVSGTTLAWTGATLVASGGIRLQVLDEHGNAGTTTSQAYALDVTPPAQTVALAALSADSGAGGDFVTNTAAQTLSGTLSGNTAAGDVVEVSLNNGASWTMASHAAGTSTWSLPAQILAASGILQVRVTDAAGNPGTAYTHAYLVDSAAPTATTPASSSLVAPTGSAWTVTVTYADTGGAGIDTATIGTGNIGVTGPQGGALAVTGFAVNGNQVTYTVAAPGGGWGPEDAGAYTVAIHGGVADVAGNAVAANASAETVDVVFSTAPAVSQLALSADTGTSNSDFITHIASQTVTATLGIGLAAGDRLWGSLDNGQTWADITHTVSGTGVQWSGVTLAGSNTLVVRATDSNGQPGTAASHAYTLDTAAPAQGFDDVALSADTGASGTDFVTATALQNIGGVLNGAAGQGEFVEVSLDNGASWAPATTSGSTWSLHGITLPASGTLQVRVADVAGNHGSPAVRAYLVDTLAPTAAMPATTDLAGPTGGTFEFTVTYADTGGAGLDTATLGTGNVAVAGPHGNPVTVTAFSVDGNAVTYTAQAPGGSWDAGDAGAYTVAVNGASVRDMAGNTVAADPAAGTITVGYRTPPAASVLRLGSDTGISDTDFITSVAAQTIHATLDKALAASDTAWGSLDNGQSWTNITAKVSGTAVAWDGVSLAGAGTVVVKVTDGVGQDGAAASHAYVLDTAAPARTVATVALSADTGASSTDFITQTAGQDLSGTLDGALADGEFVEVSLDDGATWAVASASGTGWTLQGATLAAMGVLQVRVSDTAGNHAAPWTQAYVVDTAAPVAAPPVRADLDASGASFTFTVAYADAGGAGLDPATFGTGNVAVTGAAGALAVSGYSVAGGTVTYTVDAPGGSWDTNELGDYTIGIAANSVRDLAGNAVAANPAAHMFHVGTTLRATLAIADTALTAGETTTMTVTFTRAVQDLDVADFTVPNGSLAALATADGGLTWTATLTPDGDAWANANVVTLNLALVHGPDGIAGTGTAESNAYAVRTGSEPGGEVPPPPPPPGAVDGVPVTVTQQEDPATGLVNNVVTVPTVTATRNEDPGTPNAALADIPLTASRGGSGSALTVSLPVGAGLDVSGAASLLTGDDALRDLIHRIEQKTAAGSGVREEMTAEGTAFLEGLLGDVLLQTATVTPTALDDGTARTILIGGSTVPGTPADAAARGIVIDARQLPDSVTLQLDDVHFAAVVGAATLRGGAGQNIVIGDSAGQDIFLGEEDDQLLGGGGDDVLGSAGGNDLLSGGDGNDAAAGGTGNDSVAGGSGDDVLQGGRSDRGAWTFTLAANGTVTAIHQTRMFAATASETLAAAELDADAGALAFLATPAERLLDIALLYQGAFGRAADLEGLNFHAVHAGSAIQVAQSFTVSEEWAGSVLNVAGDTDYVEALYRQVLGRAADAEGMAFWTGAMAGTHGAAASRAEVLLGFTGSAEHRGQHAGSIVLGTADVAAEQGWIGGSGDDRLEAGAGNDWLAGGDGSDTAVFAGALADYGMLVTGGGKAVLTSTAHGADTISGIEWGEFADGGLDLSFAQDPHAVTAGLLYQAVLDRAADLPGIAWWSAHGGTASQMAAGFVDSAEFQASYGALDDRAFVDALYANSALGDGMAGGAAAWVDYLREHTRAELVGAWIGHEAVVAAHLTTAGL</sequence>
<dbReference type="Proteomes" id="UP000292307">
    <property type="component" value="Chromosome"/>
</dbReference>
<evidence type="ECO:0000256" key="1">
    <source>
        <dbReference type="ARBA" id="ARBA00004613"/>
    </source>
</evidence>
<dbReference type="Gene3D" id="2.60.40.3440">
    <property type="match status" value="1"/>
</dbReference>
<dbReference type="PROSITE" id="PS00330">
    <property type="entry name" value="HEMOLYSIN_CALCIUM"/>
    <property type="match status" value="2"/>
</dbReference>
<feature type="domain" description="DUF4214" evidence="4">
    <location>
        <begin position="2023"/>
        <end position="2078"/>
    </location>
</feature>
<dbReference type="InterPro" id="IPR044048">
    <property type="entry name" value="Big_12"/>
</dbReference>
<evidence type="ECO:0000259" key="6">
    <source>
        <dbReference type="Pfam" id="PF19078"/>
    </source>
</evidence>
<feature type="domain" description="DUF4214" evidence="4">
    <location>
        <begin position="1817"/>
        <end position="1888"/>
    </location>
</feature>
<dbReference type="EMBL" id="CP036401">
    <property type="protein sequence ID" value="QBI00422.1"/>
    <property type="molecule type" value="Genomic_DNA"/>
</dbReference>
<evidence type="ECO:0000313" key="7">
    <source>
        <dbReference type="EMBL" id="GGY53773.1"/>
    </source>
</evidence>
<evidence type="ECO:0000259" key="5">
    <source>
        <dbReference type="Pfam" id="PF19077"/>
    </source>
</evidence>
<dbReference type="Pfam" id="PF17963">
    <property type="entry name" value="Big_9"/>
    <property type="match status" value="1"/>
</dbReference>
<dbReference type="GO" id="GO:0005576">
    <property type="term" value="C:extracellular region"/>
    <property type="evidence" value="ECO:0007669"/>
    <property type="project" value="UniProtKB-SubCell"/>
</dbReference>
<evidence type="ECO:0000313" key="10">
    <source>
        <dbReference type="Proteomes" id="UP000628442"/>
    </source>
</evidence>
<dbReference type="GO" id="GO:0005509">
    <property type="term" value="F:calcium ion binding"/>
    <property type="evidence" value="ECO:0007669"/>
    <property type="project" value="InterPro"/>
</dbReference>
<evidence type="ECO:0000259" key="4">
    <source>
        <dbReference type="Pfam" id="PF13946"/>
    </source>
</evidence>
<reference evidence="7" key="1">
    <citation type="journal article" date="2014" name="Int. J. Syst. Evol. Microbiol.">
        <title>Complete genome sequence of Corynebacterium casei LMG S-19264T (=DSM 44701T), isolated from a smear-ripened cheese.</title>
        <authorList>
            <consortium name="US DOE Joint Genome Institute (JGI-PGF)"/>
            <person name="Walter F."/>
            <person name="Albersmeier A."/>
            <person name="Kalinowski J."/>
            <person name="Ruckert C."/>
        </authorList>
    </citation>
    <scope>NUCLEOTIDE SEQUENCE</scope>
    <source>
        <strain evidence="7">KCTC 12343</strain>
    </source>
</reference>
<dbReference type="Pfam" id="PF19077">
    <property type="entry name" value="Big_13"/>
    <property type="match status" value="2"/>
</dbReference>
<reference evidence="7" key="3">
    <citation type="submission" date="2022-12" db="EMBL/GenBank/DDBJ databases">
        <authorList>
            <person name="Sun Q."/>
            <person name="Kim S."/>
        </authorList>
    </citation>
    <scope>NUCLEOTIDE SEQUENCE</scope>
    <source>
        <strain evidence="7">KCTC 12343</strain>
    </source>
</reference>
<dbReference type="EMBL" id="BMWV01000009">
    <property type="protein sequence ID" value="GGY53773.1"/>
    <property type="molecule type" value="Genomic_DNA"/>
</dbReference>
<dbReference type="InterPro" id="IPR025282">
    <property type="entry name" value="DUF4214"/>
</dbReference>
<evidence type="ECO:0000256" key="3">
    <source>
        <dbReference type="SAM" id="MobiDB-lite"/>
    </source>
</evidence>
<evidence type="ECO:0000313" key="8">
    <source>
        <dbReference type="EMBL" id="QBI00422.1"/>
    </source>
</evidence>
<dbReference type="InterPro" id="IPR001343">
    <property type="entry name" value="Hemolysn_Ca-bd"/>
</dbReference>
<dbReference type="SUPFAM" id="SSF51120">
    <property type="entry name" value="beta-Roll"/>
    <property type="match status" value="2"/>
</dbReference>
<feature type="domain" description="Bacterial Ig-like" evidence="6">
    <location>
        <begin position="1349"/>
        <end position="1445"/>
    </location>
</feature>
<evidence type="ECO:0000256" key="2">
    <source>
        <dbReference type="ARBA" id="ARBA00022525"/>
    </source>
</evidence>
<feature type="domain" description="Bacterial Ig-like" evidence="5">
    <location>
        <begin position="276"/>
        <end position="384"/>
    </location>
</feature>
<reference evidence="8 9" key="2">
    <citation type="submission" date="2019-02" db="EMBL/GenBank/DDBJ databases">
        <title>Draft Genome Sequences of Six Type Strains of the Genus Massilia.</title>
        <authorList>
            <person name="Miess H."/>
            <person name="Frediansyhah A."/>
            <person name="Gross H."/>
        </authorList>
    </citation>
    <scope>NUCLEOTIDE SEQUENCE [LARGE SCALE GENOMIC DNA]</scope>
    <source>
        <strain evidence="8 9">DSM 17472</strain>
    </source>
</reference>
<dbReference type="Pfam" id="PF13946">
    <property type="entry name" value="DUF4214"/>
    <property type="match status" value="2"/>
</dbReference>
<dbReference type="PANTHER" id="PTHR38340">
    <property type="entry name" value="S-LAYER PROTEIN"/>
    <property type="match status" value="1"/>
</dbReference>
<name>A0A411WUX4_9BURK</name>
<dbReference type="PANTHER" id="PTHR38340:SF1">
    <property type="entry name" value="S-LAYER PROTEIN"/>
    <property type="match status" value="1"/>
</dbReference>
<dbReference type="OrthoDB" id="8689919at2"/>
<gene>
    <name evidence="8" type="ORF">EYF70_05825</name>
    <name evidence="7" type="ORF">GCM10007387_40310</name>
</gene>